<protein>
    <recommendedName>
        <fullName evidence="2">phosphoribosylaminoimidazolesuccinocarboxamide synthase</fullName>
        <ecNumber evidence="2">6.3.2.6</ecNumber>
    </recommendedName>
</protein>
<name>A0ABD6BXD1_9EURY</name>
<dbReference type="NCBIfam" id="NF010566">
    <property type="entry name" value="PRK13959.1-4"/>
    <property type="match status" value="1"/>
</dbReference>
<dbReference type="GO" id="GO:0005524">
    <property type="term" value="F:ATP binding"/>
    <property type="evidence" value="ECO:0007669"/>
    <property type="project" value="UniProtKB-KW"/>
</dbReference>
<evidence type="ECO:0000256" key="2">
    <source>
        <dbReference type="ARBA" id="ARBA00012217"/>
    </source>
</evidence>
<dbReference type="AlphaFoldDB" id="A0ABD6BXD1"/>
<keyword evidence="4" id="KW-0547">Nucleotide-binding</keyword>
<dbReference type="Gene3D" id="3.30.200.20">
    <property type="entry name" value="Phosphorylase Kinase, domain 1"/>
    <property type="match status" value="1"/>
</dbReference>
<dbReference type="InterPro" id="IPR028923">
    <property type="entry name" value="SAICAR_synt/ADE2_N"/>
</dbReference>
<dbReference type="PANTHER" id="PTHR43700:SF1">
    <property type="entry name" value="PHOSPHORIBOSYLAMINOIMIDAZOLE-SUCCINOCARBOXAMIDE SYNTHASE"/>
    <property type="match status" value="1"/>
</dbReference>
<feature type="region of interest" description="Disordered" evidence="7">
    <location>
        <begin position="75"/>
        <end position="107"/>
    </location>
</feature>
<dbReference type="GO" id="GO:0006164">
    <property type="term" value="P:purine nucleotide biosynthetic process"/>
    <property type="evidence" value="ECO:0007669"/>
    <property type="project" value="UniProtKB-KW"/>
</dbReference>
<keyword evidence="3 9" id="KW-0436">Ligase</keyword>
<accession>A0ABD6BXD1</accession>
<sequence length="376" mass="40857">MTSVKEFRVDASATADATGRGRFVFTDAYSVFDWGQMPDAIPDKGASLCAMGADNFERLEDEGIATHYRGVVDPCEIDETAGDGTDDDDPVSGGTTDEEATGDAEPPIVPLAEASAPPTQMAIELTQVPDLPYEGPAAGYDYDAFHAAGGDNYLVPLEVVFRNRVPIGSSLRTRTEPGDFGLDAIAEDGDWPDEPVDLPEPVVEFSTKYEQQDRYLARAEADRIAGAADIEALESLARDVNRVVTERAEAAGFVHEDGKIECLYADGELRVADVVGTFDENRFSYDGRGISKEVVRQWYKANDPAWVDAVKEAKAAVDGRETDDWREICEETPDPLPDEVVDAVSTMYAAGTNAYTDREWFDVPDLETALDAVDGL</sequence>
<dbReference type="Gene3D" id="3.30.470.20">
    <property type="entry name" value="ATP-grasp fold, B domain"/>
    <property type="match status" value="1"/>
</dbReference>
<evidence type="ECO:0000256" key="5">
    <source>
        <dbReference type="ARBA" id="ARBA00022755"/>
    </source>
</evidence>
<evidence type="ECO:0000256" key="1">
    <source>
        <dbReference type="ARBA" id="ARBA00004672"/>
    </source>
</evidence>
<evidence type="ECO:0000256" key="4">
    <source>
        <dbReference type="ARBA" id="ARBA00022741"/>
    </source>
</evidence>
<keyword evidence="6" id="KW-0067">ATP-binding</keyword>
<feature type="domain" description="SAICAR synthetase/ADE2 N-terminal" evidence="8">
    <location>
        <begin position="154"/>
        <end position="311"/>
    </location>
</feature>
<evidence type="ECO:0000256" key="3">
    <source>
        <dbReference type="ARBA" id="ARBA00022598"/>
    </source>
</evidence>
<dbReference type="EC" id="6.3.2.6" evidence="2"/>
<evidence type="ECO:0000259" key="8">
    <source>
        <dbReference type="Pfam" id="PF01259"/>
    </source>
</evidence>
<dbReference type="RefSeq" id="WP_256417180.1">
    <property type="nucleotide sequence ID" value="NZ_JANHDL010000002.1"/>
</dbReference>
<comment type="caution">
    <text evidence="9">The sequence shown here is derived from an EMBL/GenBank/DDBJ whole genome shotgun (WGS) entry which is preliminary data.</text>
</comment>
<dbReference type="Pfam" id="PF01259">
    <property type="entry name" value="SAICAR_synt"/>
    <property type="match status" value="2"/>
</dbReference>
<proteinExistence type="predicted"/>
<evidence type="ECO:0000313" key="9">
    <source>
        <dbReference type="EMBL" id="MFD1569345.1"/>
    </source>
</evidence>
<dbReference type="EMBL" id="JBHUDB010000001">
    <property type="protein sequence ID" value="MFD1569345.1"/>
    <property type="molecule type" value="Genomic_DNA"/>
</dbReference>
<dbReference type="SUPFAM" id="SSF56104">
    <property type="entry name" value="SAICAR synthase-like"/>
    <property type="match status" value="1"/>
</dbReference>
<organism evidence="9 10">
    <name type="scientific">Halorubrum laminariae</name>
    <dbReference type="NCBI Taxonomy" id="1433523"/>
    <lineage>
        <taxon>Archaea</taxon>
        <taxon>Methanobacteriati</taxon>
        <taxon>Methanobacteriota</taxon>
        <taxon>Stenosarchaea group</taxon>
        <taxon>Halobacteria</taxon>
        <taxon>Halobacteriales</taxon>
        <taxon>Haloferacaceae</taxon>
        <taxon>Halorubrum</taxon>
    </lineage>
</organism>
<keyword evidence="10" id="KW-1185">Reference proteome</keyword>
<dbReference type="Proteomes" id="UP001597185">
    <property type="component" value="Unassembled WGS sequence"/>
</dbReference>
<keyword evidence="5" id="KW-0658">Purine biosynthesis</keyword>
<gene>
    <name evidence="9" type="ORF">ACFR9T_01850</name>
</gene>
<dbReference type="GO" id="GO:0004639">
    <property type="term" value="F:phosphoribosylaminoimidazolesuccinocarboxamide synthase activity"/>
    <property type="evidence" value="ECO:0007669"/>
    <property type="project" value="UniProtKB-EC"/>
</dbReference>
<dbReference type="PANTHER" id="PTHR43700">
    <property type="entry name" value="PHOSPHORIBOSYLAMINOIMIDAZOLE-SUCCINOCARBOXAMIDE SYNTHASE"/>
    <property type="match status" value="1"/>
</dbReference>
<evidence type="ECO:0000313" key="10">
    <source>
        <dbReference type="Proteomes" id="UP001597185"/>
    </source>
</evidence>
<evidence type="ECO:0000256" key="6">
    <source>
        <dbReference type="ARBA" id="ARBA00022840"/>
    </source>
</evidence>
<comment type="pathway">
    <text evidence="1">Purine metabolism; IMP biosynthesis via de novo pathway; 5-amino-1-(5-phospho-D-ribosyl)imidazole-4-carboxamide from 5-amino-1-(5-phospho-D-ribosyl)imidazole-4-carboxylate: step 1/2.</text>
</comment>
<feature type="domain" description="SAICAR synthetase/ADE2 N-terminal" evidence="8">
    <location>
        <begin position="21"/>
        <end position="69"/>
    </location>
</feature>
<feature type="compositionally biased region" description="Acidic residues" evidence="7">
    <location>
        <begin position="75"/>
        <end position="102"/>
    </location>
</feature>
<reference evidence="9 10" key="1">
    <citation type="journal article" date="2019" name="Int. J. Syst. Evol. Microbiol.">
        <title>The Global Catalogue of Microorganisms (GCM) 10K type strain sequencing project: providing services to taxonomists for standard genome sequencing and annotation.</title>
        <authorList>
            <consortium name="The Broad Institute Genomics Platform"/>
            <consortium name="The Broad Institute Genome Sequencing Center for Infectious Disease"/>
            <person name="Wu L."/>
            <person name="Ma J."/>
        </authorList>
    </citation>
    <scope>NUCLEOTIDE SEQUENCE [LARGE SCALE GENOMIC DNA]</scope>
    <source>
        <strain evidence="9 10">CGMCC 1.12689</strain>
    </source>
</reference>
<evidence type="ECO:0000256" key="7">
    <source>
        <dbReference type="SAM" id="MobiDB-lite"/>
    </source>
</evidence>